<dbReference type="OrthoDB" id="9792176at2"/>
<dbReference type="InterPro" id="IPR019660">
    <property type="entry name" value="Put_sensory_transdc_reg_YbjN"/>
</dbReference>
<protein>
    <recommendedName>
        <fullName evidence="3">YbjN domain-containing protein</fullName>
    </recommendedName>
</protein>
<dbReference type="AlphaFoldDB" id="A0A516H2W9"/>
<accession>A0A516H2W9</accession>
<gene>
    <name evidence="1" type="ORF">FNB15_12930</name>
</gene>
<dbReference type="KEGG" id="fer:FNB15_12930"/>
<evidence type="ECO:0000313" key="1">
    <source>
        <dbReference type="EMBL" id="QDO98118.1"/>
    </source>
</evidence>
<proteinExistence type="predicted"/>
<name>A0A516H2W9_9PROT</name>
<evidence type="ECO:0008006" key="3">
    <source>
        <dbReference type="Google" id="ProtNLM"/>
    </source>
</evidence>
<dbReference type="EMBL" id="CP041636">
    <property type="protein sequence ID" value="QDO98118.1"/>
    <property type="molecule type" value="Genomic_DNA"/>
</dbReference>
<reference evidence="1 2" key="1">
    <citation type="submission" date="2019-07" db="EMBL/GenBank/DDBJ databases">
        <title>Genome sequencing for Ferrovibrio sp. K5.</title>
        <authorList>
            <person name="Park S.-J."/>
        </authorList>
    </citation>
    <scope>NUCLEOTIDE SEQUENCE [LARGE SCALE GENOMIC DNA]</scope>
    <source>
        <strain evidence="1 2">K5</strain>
    </source>
</reference>
<dbReference type="Proteomes" id="UP000317496">
    <property type="component" value="Chromosome"/>
</dbReference>
<keyword evidence="2" id="KW-1185">Reference proteome</keyword>
<dbReference type="CDD" id="cd17033">
    <property type="entry name" value="DR1245-like"/>
    <property type="match status" value="1"/>
</dbReference>
<sequence length="167" mass="19220">MRTLIESETYSRLNPLDLVEQIVGEHEWPFDRQGQDELTVGVSGRYCEHQMWFSWREELGALSFTCAFDMKVPVNRRRDLHSLLAYVNEKALIGHFDYWTEEGMVVFRQALLLRGGLGATTEQIEDLMEIGLSECERFYPAFQFLVWGGRTPEDAVAAAMFECLGEA</sequence>
<evidence type="ECO:0000313" key="2">
    <source>
        <dbReference type="Proteomes" id="UP000317496"/>
    </source>
</evidence>
<organism evidence="1 2">
    <name type="scientific">Ferrovibrio terrae</name>
    <dbReference type="NCBI Taxonomy" id="2594003"/>
    <lineage>
        <taxon>Bacteria</taxon>
        <taxon>Pseudomonadati</taxon>
        <taxon>Pseudomonadota</taxon>
        <taxon>Alphaproteobacteria</taxon>
        <taxon>Rhodospirillales</taxon>
        <taxon>Rhodospirillaceae</taxon>
        <taxon>Ferrovibrio</taxon>
    </lineage>
</organism>
<dbReference type="Pfam" id="PF10722">
    <property type="entry name" value="YbjN"/>
    <property type="match status" value="1"/>
</dbReference>
<dbReference type="RefSeq" id="WP_144069099.1">
    <property type="nucleotide sequence ID" value="NZ_CP041636.1"/>
</dbReference>